<evidence type="ECO:0000313" key="8">
    <source>
        <dbReference type="Proteomes" id="UP000292120"/>
    </source>
</evidence>
<dbReference type="InterPro" id="IPR004183">
    <property type="entry name" value="Xdiol_dOase_suB"/>
</dbReference>
<feature type="domain" description="Extradiol ring-cleavage dioxygenase class III enzyme subunit B" evidence="6">
    <location>
        <begin position="10"/>
        <end position="247"/>
    </location>
</feature>
<dbReference type="Gene3D" id="3.40.830.10">
    <property type="entry name" value="LigB-like"/>
    <property type="match status" value="1"/>
</dbReference>
<keyword evidence="5" id="KW-0560">Oxidoreductase</keyword>
<evidence type="ECO:0000256" key="5">
    <source>
        <dbReference type="ARBA" id="ARBA00023002"/>
    </source>
</evidence>
<comment type="cofactor">
    <cofactor evidence="1">
        <name>Zn(2+)</name>
        <dbReference type="ChEBI" id="CHEBI:29105"/>
    </cofactor>
</comment>
<dbReference type="PANTHER" id="PTHR30096">
    <property type="entry name" value="4,5-DOPA DIOXYGENASE EXTRADIOL-LIKE PROTEIN"/>
    <property type="match status" value="1"/>
</dbReference>
<dbReference type="AlphaFoldDB" id="A0A4Q9GUM2"/>
<dbReference type="InterPro" id="IPR014436">
    <property type="entry name" value="Extradiol_dOase_DODA"/>
</dbReference>
<evidence type="ECO:0000256" key="2">
    <source>
        <dbReference type="ARBA" id="ARBA00007581"/>
    </source>
</evidence>
<dbReference type="OrthoDB" id="9790889at2"/>
<keyword evidence="4" id="KW-0862">Zinc</keyword>
<dbReference type="GO" id="GO:0016702">
    <property type="term" value="F:oxidoreductase activity, acting on single donors with incorporation of molecular oxygen, incorporation of two atoms of oxygen"/>
    <property type="evidence" value="ECO:0007669"/>
    <property type="project" value="UniProtKB-ARBA"/>
</dbReference>
<keyword evidence="3" id="KW-0479">Metal-binding</keyword>
<dbReference type="Pfam" id="PF02900">
    <property type="entry name" value="LigB"/>
    <property type="match status" value="1"/>
</dbReference>
<dbReference type="SUPFAM" id="SSF53213">
    <property type="entry name" value="LigB-like"/>
    <property type="match status" value="1"/>
</dbReference>
<gene>
    <name evidence="7" type="ORF">EYS42_16525</name>
</gene>
<evidence type="ECO:0000259" key="6">
    <source>
        <dbReference type="Pfam" id="PF02900"/>
    </source>
</evidence>
<keyword evidence="7" id="KW-0223">Dioxygenase</keyword>
<evidence type="ECO:0000256" key="4">
    <source>
        <dbReference type="ARBA" id="ARBA00022833"/>
    </source>
</evidence>
<comment type="similarity">
    <text evidence="2">Belongs to the DODA-type extradiol aromatic ring-opening dioxygenase family.</text>
</comment>
<proteinExistence type="inferred from homology"/>
<dbReference type="CDD" id="cd07363">
    <property type="entry name" value="45_DOPA_Dioxygenase"/>
    <property type="match status" value="1"/>
</dbReference>
<accession>A0A4Q9GUM2</accession>
<keyword evidence="8" id="KW-1185">Reference proteome</keyword>
<dbReference type="RefSeq" id="WP_130969305.1">
    <property type="nucleotide sequence ID" value="NZ_SIXI01000009.1"/>
</dbReference>
<dbReference type="PANTHER" id="PTHR30096:SF0">
    <property type="entry name" value="4,5-DOPA DIOXYGENASE EXTRADIOL-LIKE PROTEIN"/>
    <property type="match status" value="1"/>
</dbReference>
<evidence type="ECO:0000256" key="3">
    <source>
        <dbReference type="ARBA" id="ARBA00022723"/>
    </source>
</evidence>
<comment type="caution">
    <text evidence="7">The sequence shown here is derived from an EMBL/GenBank/DDBJ whole genome shotgun (WGS) entry which is preliminary data.</text>
</comment>
<organism evidence="7 8">
    <name type="scientific">Aquabacterium lacunae</name>
    <dbReference type="NCBI Taxonomy" id="2528630"/>
    <lineage>
        <taxon>Bacteria</taxon>
        <taxon>Pseudomonadati</taxon>
        <taxon>Pseudomonadota</taxon>
        <taxon>Betaproteobacteria</taxon>
        <taxon>Burkholderiales</taxon>
        <taxon>Aquabacterium</taxon>
    </lineage>
</organism>
<name>A0A4Q9GUM2_9BURK</name>
<dbReference type="EMBL" id="SIXI01000009">
    <property type="protein sequence ID" value="TBO27709.1"/>
    <property type="molecule type" value="Genomic_DNA"/>
</dbReference>
<dbReference type="GO" id="GO:0008270">
    <property type="term" value="F:zinc ion binding"/>
    <property type="evidence" value="ECO:0007669"/>
    <property type="project" value="InterPro"/>
</dbReference>
<dbReference type="GO" id="GO:0008198">
    <property type="term" value="F:ferrous iron binding"/>
    <property type="evidence" value="ECO:0007669"/>
    <property type="project" value="InterPro"/>
</dbReference>
<dbReference type="Proteomes" id="UP000292120">
    <property type="component" value="Unassembled WGS sequence"/>
</dbReference>
<dbReference type="PIRSF" id="PIRSF006157">
    <property type="entry name" value="Doxgns_DODA"/>
    <property type="match status" value="1"/>
</dbReference>
<reference evidence="7 8" key="1">
    <citation type="submission" date="2019-02" db="EMBL/GenBank/DDBJ databases">
        <title>Aquabacterium sp. strain KMB7.</title>
        <authorList>
            <person name="Chen W.-M."/>
        </authorList>
    </citation>
    <scope>NUCLEOTIDE SEQUENCE [LARGE SCALE GENOMIC DNA]</scope>
    <source>
        <strain evidence="7 8">KMB7</strain>
    </source>
</reference>
<evidence type="ECO:0000256" key="1">
    <source>
        <dbReference type="ARBA" id="ARBA00001947"/>
    </source>
</evidence>
<evidence type="ECO:0000313" key="7">
    <source>
        <dbReference type="EMBL" id="TBO27709.1"/>
    </source>
</evidence>
<protein>
    <submittedName>
        <fullName evidence="7">Dioxygenase</fullName>
    </submittedName>
</protein>
<sequence length="268" mass="28866">MSPKRQPTWFLSHGGGPWPYMDGPFRHHFGPLEAALQAMPGQLPEPPKAVLMVSGHWETPGGFEVMSSPQPGMVYDYGGFPAHTYSVVYPAPGSPELAARVQQLLAEANLPCSPNPAQGFDHGAFVPMAVMYPQAQVPMVQLSLQLGEQADVHLALGRALAPLRDEGVLIIGSGLSYHNLRMFGPEGARPSQQFDAWLQATLALSGTARSDALLRWTEAPSARQAHPRAEHLIPLMVAVGAAEHDTATCPYHQTDFFGGLTVSSFRLG</sequence>